<dbReference type="InterPro" id="IPR016032">
    <property type="entry name" value="Sig_transdc_resp-reg_C-effctor"/>
</dbReference>
<dbReference type="RefSeq" id="WP_014287189.1">
    <property type="nucleotide sequence ID" value="NZ_FPBD01000012.1"/>
</dbReference>
<organism evidence="11 12">
    <name type="scientific">Pseudovibrio denitrificans</name>
    <dbReference type="NCBI Taxonomy" id="258256"/>
    <lineage>
        <taxon>Bacteria</taxon>
        <taxon>Pseudomonadati</taxon>
        <taxon>Pseudomonadota</taxon>
        <taxon>Alphaproteobacteria</taxon>
        <taxon>Hyphomicrobiales</taxon>
        <taxon>Stappiaceae</taxon>
        <taxon>Pseudovibrio</taxon>
    </lineage>
</organism>
<dbReference type="SMART" id="SM00862">
    <property type="entry name" value="Trans_reg_C"/>
    <property type="match status" value="1"/>
</dbReference>
<dbReference type="PROSITE" id="PS51755">
    <property type="entry name" value="OMPR_PHOB"/>
    <property type="match status" value="1"/>
</dbReference>
<dbReference type="GO" id="GO:0032993">
    <property type="term" value="C:protein-DNA complex"/>
    <property type="evidence" value="ECO:0007669"/>
    <property type="project" value="TreeGrafter"/>
</dbReference>
<accession>A0A1I7DXR3</accession>
<dbReference type="CDD" id="cd00383">
    <property type="entry name" value="trans_reg_C"/>
    <property type="match status" value="1"/>
</dbReference>
<keyword evidence="2" id="KW-0902">Two-component regulatory system</keyword>
<evidence type="ECO:0000256" key="7">
    <source>
        <dbReference type="PROSITE-ProRule" id="PRU00169"/>
    </source>
</evidence>
<dbReference type="Proteomes" id="UP000183371">
    <property type="component" value="Unassembled WGS sequence"/>
</dbReference>
<keyword evidence="1 7" id="KW-0597">Phosphoprotein</keyword>
<dbReference type="Pfam" id="PF00072">
    <property type="entry name" value="Response_reg"/>
    <property type="match status" value="1"/>
</dbReference>
<proteinExistence type="predicted"/>
<evidence type="ECO:0000256" key="1">
    <source>
        <dbReference type="ARBA" id="ARBA00022553"/>
    </source>
</evidence>
<feature type="DNA-binding region" description="OmpR/PhoB-type" evidence="8">
    <location>
        <begin position="132"/>
        <end position="229"/>
    </location>
</feature>
<dbReference type="InterPro" id="IPR011006">
    <property type="entry name" value="CheY-like_superfamily"/>
</dbReference>
<evidence type="ECO:0000256" key="8">
    <source>
        <dbReference type="PROSITE-ProRule" id="PRU01091"/>
    </source>
</evidence>
<reference evidence="12" key="1">
    <citation type="submission" date="2016-10" db="EMBL/GenBank/DDBJ databases">
        <authorList>
            <person name="Varghese N."/>
            <person name="Submissions S."/>
        </authorList>
    </citation>
    <scope>NUCLEOTIDE SEQUENCE [LARGE SCALE GENOMIC DNA]</scope>
    <source>
        <strain evidence="12">DSM 17465</strain>
    </source>
</reference>
<dbReference type="Gene3D" id="6.10.250.690">
    <property type="match status" value="1"/>
</dbReference>
<feature type="domain" description="Response regulatory" evidence="9">
    <location>
        <begin position="11"/>
        <end position="125"/>
    </location>
</feature>
<dbReference type="Gene3D" id="3.40.50.2300">
    <property type="match status" value="1"/>
</dbReference>
<dbReference type="SUPFAM" id="SSF52172">
    <property type="entry name" value="CheY-like"/>
    <property type="match status" value="1"/>
</dbReference>
<evidence type="ECO:0000256" key="6">
    <source>
        <dbReference type="ARBA" id="ARBA00040524"/>
    </source>
</evidence>
<keyword evidence="3" id="KW-0805">Transcription regulation</keyword>
<dbReference type="PROSITE" id="PS50110">
    <property type="entry name" value="RESPONSE_REGULATORY"/>
    <property type="match status" value="1"/>
</dbReference>
<evidence type="ECO:0000256" key="2">
    <source>
        <dbReference type="ARBA" id="ARBA00023012"/>
    </source>
</evidence>
<evidence type="ECO:0000256" key="4">
    <source>
        <dbReference type="ARBA" id="ARBA00023125"/>
    </source>
</evidence>
<feature type="domain" description="OmpR/PhoB-type" evidence="10">
    <location>
        <begin position="132"/>
        <end position="229"/>
    </location>
</feature>
<dbReference type="PANTHER" id="PTHR48111">
    <property type="entry name" value="REGULATOR OF RPOS"/>
    <property type="match status" value="1"/>
</dbReference>
<sequence length="234" mass="26262">MMAQTEKENLLALLIEDDLDLAGTISDVLKMHGISCDHAYNGEAGLEFAREGYFDVIILDLTLPKMDGLTVCETLRSEGIDRPVLMLTARDELSDKLAGFEAGTDDYLVKPFAFEELVVRIRALSGRRSAQSKLFELADLQVDFARNIAKRGDRVLRLSPTAWKILSVLVKHSPASVSREQLERALWGDEPPESNSLNVHLYKLRQQLQQPDEVEVIYRDANGGYSLREKVDGE</sequence>
<dbReference type="AlphaFoldDB" id="A0A1I7DXR3"/>
<evidence type="ECO:0000256" key="3">
    <source>
        <dbReference type="ARBA" id="ARBA00023015"/>
    </source>
</evidence>
<dbReference type="Pfam" id="PF00486">
    <property type="entry name" value="Trans_reg_C"/>
    <property type="match status" value="1"/>
</dbReference>
<feature type="modified residue" description="4-aspartylphosphate" evidence="7">
    <location>
        <position position="60"/>
    </location>
</feature>
<dbReference type="Gene3D" id="1.10.10.10">
    <property type="entry name" value="Winged helix-like DNA-binding domain superfamily/Winged helix DNA-binding domain"/>
    <property type="match status" value="1"/>
</dbReference>
<dbReference type="InterPro" id="IPR001789">
    <property type="entry name" value="Sig_transdc_resp-reg_receiver"/>
</dbReference>
<keyword evidence="12" id="KW-1185">Reference proteome</keyword>
<dbReference type="GO" id="GO:0006355">
    <property type="term" value="P:regulation of DNA-templated transcription"/>
    <property type="evidence" value="ECO:0007669"/>
    <property type="project" value="InterPro"/>
</dbReference>
<evidence type="ECO:0000259" key="10">
    <source>
        <dbReference type="PROSITE" id="PS51755"/>
    </source>
</evidence>
<name>A0A1I7DXR3_9HYPH</name>
<dbReference type="InterPro" id="IPR001867">
    <property type="entry name" value="OmpR/PhoB-type_DNA-bd"/>
</dbReference>
<dbReference type="PANTHER" id="PTHR48111:SF22">
    <property type="entry name" value="REGULATOR OF RPOS"/>
    <property type="match status" value="1"/>
</dbReference>
<dbReference type="InterPro" id="IPR039420">
    <property type="entry name" value="WalR-like"/>
</dbReference>
<evidence type="ECO:0000256" key="5">
    <source>
        <dbReference type="ARBA" id="ARBA00023163"/>
    </source>
</evidence>
<protein>
    <recommendedName>
        <fullName evidence="6">Cell cycle response regulator CtrA</fullName>
    </recommendedName>
</protein>
<evidence type="ECO:0000259" key="9">
    <source>
        <dbReference type="PROSITE" id="PS50110"/>
    </source>
</evidence>
<keyword evidence="5" id="KW-0804">Transcription</keyword>
<dbReference type="GO" id="GO:0005829">
    <property type="term" value="C:cytosol"/>
    <property type="evidence" value="ECO:0007669"/>
    <property type="project" value="TreeGrafter"/>
</dbReference>
<dbReference type="GO" id="GO:0000156">
    <property type="term" value="F:phosphorelay response regulator activity"/>
    <property type="evidence" value="ECO:0007669"/>
    <property type="project" value="TreeGrafter"/>
</dbReference>
<keyword evidence="4 8" id="KW-0238">DNA-binding</keyword>
<evidence type="ECO:0000313" key="11">
    <source>
        <dbReference type="EMBL" id="SFU16462.1"/>
    </source>
</evidence>
<gene>
    <name evidence="11" type="ORF">SAMN05444141_11296</name>
</gene>
<dbReference type="SMART" id="SM00448">
    <property type="entry name" value="REC"/>
    <property type="match status" value="1"/>
</dbReference>
<evidence type="ECO:0000313" key="12">
    <source>
        <dbReference type="Proteomes" id="UP000183371"/>
    </source>
</evidence>
<dbReference type="InterPro" id="IPR036388">
    <property type="entry name" value="WH-like_DNA-bd_sf"/>
</dbReference>
<dbReference type="SUPFAM" id="SSF46894">
    <property type="entry name" value="C-terminal effector domain of the bipartite response regulators"/>
    <property type="match status" value="1"/>
</dbReference>
<dbReference type="GO" id="GO:0000976">
    <property type="term" value="F:transcription cis-regulatory region binding"/>
    <property type="evidence" value="ECO:0007669"/>
    <property type="project" value="TreeGrafter"/>
</dbReference>
<dbReference type="EMBL" id="FPBD01000012">
    <property type="protein sequence ID" value="SFU16462.1"/>
    <property type="molecule type" value="Genomic_DNA"/>
</dbReference>